<comment type="caution">
    <text evidence="2">The sequence shown here is derived from an EMBL/GenBank/DDBJ whole genome shotgun (WGS) entry which is preliminary data.</text>
</comment>
<evidence type="ECO:0000313" key="2">
    <source>
        <dbReference type="EMBL" id="CAD7689323.1"/>
    </source>
</evidence>
<accession>A0A811ZL32</accession>
<evidence type="ECO:0000256" key="1">
    <source>
        <dbReference type="SAM" id="MobiDB-lite"/>
    </source>
</evidence>
<sequence>MYQTSRTFCLSPRESVPGASRSKLAPAFMSPAQKSEWQTYPSQQSCPVSCPSGSPATRQQGGLRMGSEQELVRKDSSGLYLHLLEGAIATVFPLDLCGCSVCPLPPAPRPGDSRQLPGTAAGLGCRRAQCRVPVSRASSTPRSSGPRLPRSNHSFLGHPLPCSPTGFLEANIIKQECASPIFEFGERCDIGTNHSHKAGLPQHQLPQCLTLYRSHQQTHPVHGLTRPELMTWPPSFPNLFPLGSHLALPGPPAPTVWKALTSSHHPSEEAYVIPPSIGSLRYLPALTRYENSPHLLSAL</sequence>
<dbReference type="Proteomes" id="UP000645828">
    <property type="component" value="Unassembled WGS sequence"/>
</dbReference>
<protein>
    <submittedName>
        <fullName evidence="2">(raccoon dog) hypothetical protein</fullName>
    </submittedName>
</protein>
<dbReference type="AlphaFoldDB" id="A0A811ZL32"/>
<name>A0A811ZL32_NYCPR</name>
<reference evidence="2" key="1">
    <citation type="submission" date="2020-12" db="EMBL/GenBank/DDBJ databases">
        <authorList>
            <consortium name="Molecular Ecology Group"/>
        </authorList>
    </citation>
    <scope>NUCLEOTIDE SEQUENCE</scope>
    <source>
        <strain evidence="2">TBG_1078</strain>
    </source>
</reference>
<evidence type="ECO:0000313" key="3">
    <source>
        <dbReference type="Proteomes" id="UP000645828"/>
    </source>
</evidence>
<feature type="region of interest" description="Disordered" evidence="1">
    <location>
        <begin position="1"/>
        <end position="21"/>
    </location>
</feature>
<proteinExistence type="predicted"/>
<gene>
    <name evidence="2" type="ORF">NYPRO_LOCUS22117</name>
</gene>
<dbReference type="EMBL" id="CAJHUB010000769">
    <property type="protein sequence ID" value="CAD7689323.1"/>
    <property type="molecule type" value="Genomic_DNA"/>
</dbReference>
<organism evidence="2 3">
    <name type="scientific">Nyctereutes procyonoides</name>
    <name type="common">Raccoon dog</name>
    <name type="synonym">Canis procyonoides</name>
    <dbReference type="NCBI Taxonomy" id="34880"/>
    <lineage>
        <taxon>Eukaryota</taxon>
        <taxon>Metazoa</taxon>
        <taxon>Chordata</taxon>
        <taxon>Craniata</taxon>
        <taxon>Vertebrata</taxon>
        <taxon>Euteleostomi</taxon>
        <taxon>Mammalia</taxon>
        <taxon>Eutheria</taxon>
        <taxon>Laurasiatheria</taxon>
        <taxon>Carnivora</taxon>
        <taxon>Caniformia</taxon>
        <taxon>Canidae</taxon>
        <taxon>Nyctereutes</taxon>
    </lineage>
</organism>
<keyword evidence="3" id="KW-1185">Reference proteome</keyword>